<dbReference type="KEGG" id="abas:ACPOL_6812"/>
<name>A0A2Z5G9R7_9BACT</name>
<dbReference type="EMBL" id="CP030842">
    <property type="protein sequence ID" value="AXC16022.1"/>
    <property type="molecule type" value="Genomic_DNA"/>
</dbReference>
<keyword evidence="2" id="KW-1185">Reference proteome</keyword>
<keyword evidence="1" id="KW-0614">Plasmid</keyword>
<dbReference type="Proteomes" id="UP000253606">
    <property type="component" value="Plasmid pACPOL2"/>
</dbReference>
<protein>
    <submittedName>
        <fullName evidence="1">Uncharacterized protein</fullName>
    </submittedName>
</protein>
<evidence type="ECO:0000313" key="1">
    <source>
        <dbReference type="EMBL" id="AXC16022.1"/>
    </source>
</evidence>
<geneLocation type="plasmid" evidence="2">
    <name>pacpol2</name>
</geneLocation>
<evidence type="ECO:0000313" key="2">
    <source>
        <dbReference type="Proteomes" id="UP000253606"/>
    </source>
</evidence>
<organism evidence="1 2">
    <name type="scientific">Acidisarcina polymorpha</name>
    <dbReference type="NCBI Taxonomy" id="2211140"/>
    <lineage>
        <taxon>Bacteria</taxon>
        <taxon>Pseudomonadati</taxon>
        <taxon>Acidobacteriota</taxon>
        <taxon>Terriglobia</taxon>
        <taxon>Terriglobales</taxon>
        <taxon>Acidobacteriaceae</taxon>
        <taxon>Acidisarcina</taxon>
    </lineage>
</organism>
<dbReference type="AlphaFoldDB" id="A0A2Z5G9R7"/>
<gene>
    <name evidence="1" type="ORF">ACPOL_6812</name>
</gene>
<accession>A0A2Z5G9R7</accession>
<sequence>MIVFSIVLIDRVADVLFAMTALVSIGASSRDVLRRIAREP</sequence>
<reference evidence="1 2" key="1">
    <citation type="journal article" date="2018" name="Front. Microbiol.">
        <title>Hydrolytic Capabilities as a Key to Environmental Success: Chitinolytic and Cellulolytic Acidobacteria From Acidic Sub-arctic Soils and Boreal Peatlands.</title>
        <authorList>
            <person name="Belova S.E."/>
            <person name="Ravin N.V."/>
            <person name="Pankratov T.A."/>
            <person name="Rakitin A.L."/>
            <person name="Ivanova A.A."/>
            <person name="Beletsky A.V."/>
            <person name="Mardanov A.V."/>
            <person name="Sinninghe Damste J.S."/>
            <person name="Dedysh S.N."/>
        </authorList>
    </citation>
    <scope>NUCLEOTIDE SEQUENCE [LARGE SCALE GENOMIC DNA]</scope>
    <source>
        <strain evidence="1 2">SBC82</strain>
        <plasmid evidence="2">pacpol2</plasmid>
    </source>
</reference>
<proteinExistence type="predicted"/>